<sequence>MSTKESVDKVKIMPCFYRVSKGTLLSLGSNNTNTLTLVRQGGGDGCRLLAVMRNTEGQPIIKGSITGYGRCEFDRSNAAGLRRKLMTLAGKEEPKTYRTCELYRYMGDGRGK</sequence>
<evidence type="ECO:0000313" key="2">
    <source>
        <dbReference type="Proteomes" id="UP000034539"/>
    </source>
</evidence>
<protein>
    <submittedName>
        <fullName evidence="1">Uncharacterized protein</fullName>
    </submittedName>
</protein>
<dbReference type="AlphaFoldDB" id="A0A0G0T266"/>
<gene>
    <name evidence="1" type="ORF">UT63_C0056G0006</name>
</gene>
<evidence type="ECO:0000313" key="1">
    <source>
        <dbReference type="EMBL" id="KKR31942.1"/>
    </source>
</evidence>
<name>A0A0G0T266_9BACT</name>
<proteinExistence type="predicted"/>
<dbReference type="EMBL" id="LBXN01000056">
    <property type="protein sequence ID" value="KKR31942.1"/>
    <property type="molecule type" value="Genomic_DNA"/>
</dbReference>
<dbReference type="Proteomes" id="UP000034539">
    <property type="component" value="Unassembled WGS sequence"/>
</dbReference>
<reference evidence="1 2" key="1">
    <citation type="journal article" date="2015" name="Nature">
        <title>rRNA introns, odd ribosomes, and small enigmatic genomes across a large radiation of phyla.</title>
        <authorList>
            <person name="Brown C.T."/>
            <person name="Hug L.A."/>
            <person name="Thomas B.C."/>
            <person name="Sharon I."/>
            <person name="Castelle C.J."/>
            <person name="Singh A."/>
            <person name="Wilkins M.J."/>
            <person name="Williams K.H."/>
            <person name="Banfield J.F."/>
        </authorList>
    </citation>
    <scope>NUCLEOTIDE SEQUENCE [LARGE SCALE GENOMIC DNA]</scope>
</reference>
<comment type="caution">
    <text evidence="1">The sequence shown here is derived from an EMBL/GenBank/DDBJ whole genome shotgun (WGS) entry which is preliminary data.</text>
</comment>
<organism evidence="1 2">
    <name type="scientific">Candidatus Gottesmanbacteria bacterium GW2011_GWC2_39_8</name>
    <dbReference type="NCBI Taxonomy" id="1618450"/>
    <lineage>
        <taxon>Bacteria</taxon>
        <taxon>Candidatus Gottesmaniibacteriota</taxon>
    </lineage>
</organism>
<accession>A0A0G0T266</accession>